<protein>
    <submittedName>
        <fullName evidence="2">Uncharacterized protein</fullName>
    </submittedName>
</protein>
<organism evidence="2 3">
    <name type="scientific">Fomitopsis schrenkii</name>
    <name type="common">Brown rot fungus</name>
    <dbReference type="NCBI Taxonomy" id="2126942"/>
    <lineage>
        <taxon>Eukaryota</taxon>
        <taxon>Fungi</taxon>
        <taxon>Dikarya</taxon>
        <taxon>Basidiomycota</taxon>
        <taxon>Agaricomycotina</taxon>
        <taxon>Agaricomycetes</taxon>
        <taxon>Polyporales</taxon>
        <taxon>Fomitopsis</taxon>
    </lineage>
</organism>
<feature type="non-terminal residue" evidence="2">
    <location>
        <position position="316"/>
    </location>
</feature>
<proteinExistence type="predicted"/>
<feature type="compositionally biased region" description="Low complexity" evidence="1">
    <location>
        <begin position="174"/>
        <end position="183"/>
    </location>
</feature>
<evidence type="ECO:0000256" key="1">
    <source>
        <dbReference type="SAM" id="MobiDB-lite"/>
    </source>
</evidence>
<gene>
    <name evidence="2" type="ORF">FOMPIDRAFT_1021027</name>
</gene>
<dbReference type="AlphaFoldDB" id="S8DHK0"/>
<accession>S8DHK0</accession>
<name>S8DHK0_FOMSC</name>
<feature type="compositionally biased region" description="Low complexity" evidence="1">
    <location>
        <begin position="206"/>
        <end position="225"/>
    </location>
</feature>
<sequence length="316" mass="33712">MYWFPADPLLQGSSRIDDKLLYNPDGESVLCVSHVVLIGGLEKYNWASWALKAKYANIFGAEVVKELCGMPISERHAALEAASLPETSDNVLEDHKSSLMNMVPSLEKSAMAAYALQPVEDDDDEESGNKSGSKRESKDSDPELSNSYQQKDTSTGPLDAPADVAMEEEEVVPEEQVGVGTVGSPQAGEKRKKRAFSNASNASTKSTRAPPRSRAATANPRSPSAMPEHESSMPVVPDQPENAGINGDALMEEILAAADKLTASTYNENHTRNEVPSGQDGGGQHADDAAGMSPLAASASSDIDFKEVLASDVQLY</sequence>
<feature type="region of interest" description="Disordered" evidence="1">
    <location>
        <begin position="265"/>
        <end position="304"/>
    </location>
</feature>
<dbReference type="Proteomes" id="UP000015241">
    <property type="component" value="Unassembled WGS sequence"/>
</dbReference>
<evidence type="ECO:0000313" key="3">
    <source>
        <dbReference type="Proteomes" id="UP000015241"/>
    </source>
</evidence>
<feature type="region of interest" description="Disordered" evidence="1">
    <location>
        <begin position="118"/>
        <end position="245"/>
    </location>
</feature>
<keyword evidence="3" id="KW-1185">Reference proteome</keyword>
<feature type="compositionally biased region" description="Polar residues" evidence="1">
    <location>
        <begin position="143"/>
        <end position="156"/>
    </location>
</feature>
<evidence type="ECO:0000313" key="2">
    <source>
        <dbReference type="EMBL" id="EPS92462.1"/>
    </source>
</evidence>
<reference evidence="2 3" key="1">
    <citation type="journal article" date="2012" name="Science">
        <title>The Paleozoic origin of enzymatic lignin decomposition reconstructed from 31 fungal genomes.</title>
        <authorList>
            <person name="Floudas D."/>
            <person name="Binder M."/>
            <person name="Riley R."/>
            <person name="Barry K."/>
            <person name="Blanchette R.A."/>
            <person name="Henrissat B."/>
            <person name="Martinez A.T."/>
            <person name="Otillar R."/>
            <person name="Spatafora J.W."/>
            <person name="Yadav J.S."/>
            <person name="Aerts A."/>
            <person name="Benoit I."/>
            <person name="Boyd A."/>
            <person name="Carlson A."/>
            <person name="Copeland A."/>
            <person name="Coutinho P.M."/>
            <person name="de Vries R.P."/>
            <person name="Ferreira P."/>
            <person name="Findley K."/>
            <person name="Foster B."/>
            <person name="Gaskell J."/>
            <person name="Glotzer D."/>
            <person name="Gorecki P."/>
            <person name="Heitman J."/>
            <person name="Hesse C."/>
            <person name="Hori C."/>
            <person name="Igarashi K."/>
            <person name="Jurgens J.A."/>
            <person name="Kallen N."/>
            <person name="Kersten P."/>
            <person name="Kohler A."/>
            <person name="Kuees U."/>
            <person name="Kumar T.K.A."/>
            <person name="Kuo A."/>
            <person name="LaButti K."/>
            <person name="Larrondo L.F."/>
            <person name="Lindquist E."/>
            <person name="Ling A."/>
            <person name="Lombard V."/>
            <person name="Lucas S."/>
            <person name="Lundell T."/>
            <person name="Martin R."/>
            <person name="McLaughlin D.J."/>
            <person name="Morgenstern I."/>
            <person name="Morin E."/>
            <person name="Murat C."/>
            <person name="Nagy L.G."/>
            <person name="Nolan M."/>
            <person name="Ohm R.A."/>
            <person name="Patyshakuliyeva A."/>
            <person name="Rokas A."/>
            <person name="Ruiz-Duenas F.J."/>
            <person name="Sabat G."/>
            <person name="Salamov A."/>
            <person name="Samejima M."/>
            <person name="Schmutz J."/>
            <person name="Slot J.C."/>
            <person name="St John F."/>
            <person name="Stenlid J."/>
            <person name="Sun H."/>
            <person name="Sun S."/>
            <person name="Syed K."/>
            <person name="Tsang A."/>
            <person name="Wiebenga A."/>
            <person name="Young D."/>
            <person name="Pisabarro A."/>
            <person name="Eastwood D.C."/>
            <person name="Martin F."/>
            <person name="Cullen D."/>
            <person name="Grigoriev I.V."/>
            <person name="Hibbett D.S."/>
        </authorList>
    </citation>
    <scope>NUCLEOTIDE SEQUENCE</scope>
    <source>
        <strain evidence="3">FP-58527</strain>
    </source>
</reference>
<dbReference type="InParanoid" id="S8DHK0"/>
<dbReference type="EMBL" id="KE504572">
    <property type="protein sequence ID" value="EPS92462.1"/>
    <property type="molecule type" value="Genomic_DNA"/>
</dbReference>
<dbReference type="HOGENOM" id="CLU_881541_0_0_1"/>